<evidence type="ECO:0000256" key="9">
    <source>
        <dbReference type="ARBA" id="ARBA00023201"/>
    </source>
</evidence>
<dbReference type="Pfam" id="PF00999">
    <property type="entry name" value="Na_H_Exchanger"/>
    <property type="match status" value="1"/>
</dbReference>
<evidence type="ECO:0000256" key="4">
    <source>
        <dbReference type="ARBA" id="ARBA00022692"/>
    </source>
</evidence>
<keyword evidence="3" id="KW-0050">Antiport</keyword>
<dbReference type="GO" id="GO:1902600">
    <property type="term" value="P:proton transmembrane transport"/>
    <property type="evidence" value="ECO:0007669"/>
    <property type="project" value="InterPro"/>
</dbReference>
<dbReference type="PANTHER" id="PTHR43562">
    <property type="entry name" value="NAPA-TYPE SODIUM/HYDROGEN ANTIPORTER"/>
    <property type="match status" value="1"/>
</dbReference>
<feature type="compositionally biased region" description="Basic and acidic residues" evidence="10">
    <location>
        <begin position="452"/>
        <end position="461"/>
    </location>
</feature>
<dbReference type="Proteomes" id="UP000799302">
    <property type="component" value="Unassembled WGS sequence"/>
</dbReference>
<keyword evidence="14" id="KW-1185">Reference proteome</keyword>
<feature type="transmembrane region" description="Helical" evidence="11">
    <location>
        <begin position="535"/>
        <end position="558"/>
    </location>
</feature>
<evidence type="ECO:0000313" key="13">
    <source>
        <dbReference type="EMBL" id="KAF2670381.1"/>
    </source>
</evidence>
<evidence type="ECO:0000256" key="1">
    <source>
        <dbReference type="ARBA" id="ARBA00004141"/>
    </source>
</evidence>
<keyword evidence="4 11" id="KW-0812">Transmembrane</keyword>
<feature type="transmembrane region" description="Helical" evidence="11">
    <location>
        <begin position="240"/>
        <end position="267"/>
    </location>
</feature>
<feature type="domain" description="Cation/H+ exchanger transmembrane" evidence="12">
    <location>
        <begin position="39"/>
        <end position="276"/>
    </location>
</feature>
<evidence type="ECO:0000259" key="12">
    <source>
        <dbReference type="Pfam" id="PF00999"/>
    </source>
</evidence>
<dbReference type="InterPro" id="IPR006153">
    <property type="entry name" value="Cation/H_exchanger_TM"/>
</dbReference>
<keyword evidence="2" id="KW-0813">Transport</keyword>
<keyword evidence="5 11" id="KW-1133">Transmembrane helix</keyword>
<proteinExistence type="predicted"/>
<accession>A0A6A6UFP7</accession>
<evidence type="ECO:0000313" key="14">
    <source>
        <dbReference type="Proteomes" id="UP000799302"/>
    </source>
</evidence>
<keyword evidence="6" id="KW-0915">Sodium</keyword>
<protein>
    <recommendedName>
        <fullName evidence="12">Cation/H+ exchanger transmembrane domain-containing protein</fullName>
    </recommendedName>
</protein>
<evidence type="ECO:0000256" key="10">
    <source>
        <dbReference type="SAM" id="MobiDB-lite"/>
    </source>
</evidence>
<evidence type="ECO:0000256" key="11">
    <source>
        <dbReference type="SAM" id="Phobius"/>
    </source>
</evidence>
<feature type="transmembrane region" description="Helical" evidence="11">
    <location>
        <begin position="20"/>
        <end position="49"/>
    </location>
</feature>
<evidence type="ECO:0000256" key="3">
    <source>
        <dbReference type="ARBA" id="ARBA00022449"/>
    </source>
</evidence>
<feature type="transmembrane region" description="Helical" evidence="11">
    <location>
        <begin position="195"/>
        <end position="213"/>
    </location>
</feature>
<dbReference type="Gene3D" id="1.20.1530.20">
    <property type="match status" value="2"/>
</dbReference>
<feature type="region of interest" description="Disordered" evidence="10">
    <location>
        <begin position="452"/>
        <end position="481"/>
    </location>
</feature>
<evidence type="ECO:0000256" key="7">
    <source>
        <dbReference type="ARBA" id="ARBA00023065"/>
    </source>
</evidence>
<dbReference type="EMBL" id="MU004234">
    <property type="protein sequence ID" value="KAF2670381.1"/>
    <property type="molecule type" value="Genomic_DNA"/>
</dbReference>
<feature type="transmembrane region" description="Helical" evidence="11">
    <location>
        <begin position="391"/>
        <end position="414"/>
    </location>
</feature>
<dbReference type="GO" id="GO:0016020">
    <property type="term" value="C:membrane"/>
    <property type="evidence" value="ECO:0007669"/>
    <property type="project" value="UniProtKB-SubCell"/>
</dbReference>
<dbReference type="GO" id="GO:0015297">
    <property type="term" value="F:antiporter activity"/>
    <property type="evidence" value="ECO:0007669"/>
    <property type="project" value="UniProtKB-KW"/>
</dbReference>
<dbReference type="AlphaFoldDB" id="A0A6A6UFP7"/>
<feature type="transmembrane region" description="Helical" evidence="11">
    <location>
        <begin position="126"/>
        <end position="147"/>
    </location>
</feature>
<gene>
    <name evidence="13" type="ORF">BT63DRAFT_236793</name>
</gene>
<dbReference type="OrthoDB" id="1288932at2759"/>
<feature type="transmembrane region" description="Helical" evidence="11">
    <location>
        <begin position="61"/>
        <end position="78"/>
    </location>
</feature>
<evidence type="ECO:0000256" key="8">
    <source>
        <dbReference type="ARBA" id="ARBA00023136"/>
    </source>
</evidence>
<keyword evidence="9" id="KW-0739">Sodium transport</keyword>
<sequence>MPSLPYNEPDITTLLSQSSFLLLLNLVDFLLNYALYCGLLGQVLLGIAFGKPGGNFLNESTQQAIVQLGYIGLILLIYEGGLSVCMRSVWANLGLSTGVALTGIAAPIALSFVLQPLLNATPLQAFAAGASLCSTSLGTTFAVLNATGLAKTRLASVLSTAAMMDDVVGLVMVQIISNLGSSSGPLDPAVVVRPIAVSVGFVILVPLVCHYAIRPIRRSVGDKSLVDKIRKLFATSRARFVLHSVFLFGMTAAAGHSGTSVLFTAYLSGAVINWWDTESTPRPSSSIVSPEAIDNTDMVAKVDQTAQMQEDQIIRDASKPEDTKEESPHRHKAAVSAIAPKKEVPIYCDELSGQKIYAVYFYAPVERIFKPFFFASIGFSIPISSLFEGSLIWRGIVYTVLMVLAKLLCGVWLLRYSFLSRLGSRIVFGFARIRKTLTGYHLWWKPSQTKEVHNPTEHTCSKADTAGSNPMPSSQSPPKPANFKVEAPVSLYPGAMLGFAMVARGEIGFLISSIAESKGVWKTAGSQNGQQNSDIFITVTWAIFLCTFIGPVAVGLIVRRVRRLERTATSGGRAALGSWGLQ</sequence>
<keyword evidence="7" id="KW-0406">Ion transport</keyword>
<evidence type="ECO:0000256" key="6">
    <source>
        <dbReference type="ARBA" id="ARBA00023053"/>
    </source>
</evidence>
<feature type="transmembrane region" description="Helical" evidence="11">
    <location>
        <begin position="90"/>
        <end position="114"/>
    </location>
</feature>
<organism evidence="13 14">
    <name type="scientific">Microthyrium microscopicum</name>
    <dbReference type="NCBI Taxonomy" id="703497"/>
    <lineage>
        <taxon>Eukaryota</taxon>
        <taxon>Fungi</taxon>
        <taxon>Dikarya</taxon>
        <taxon>Ascomycota</taxon>
        <taxon>Pezizomycotina</taxon>
        <taxon>Dothideomycetes</taxon>
        <taxon>Dothideomycetes incertae sedis</taxon>
        <taxon>Microthyriales</taxon>
        <taxon>Microthyriaceae</taxon>
        <taxon>Microthyrium</taxon>
    </lineage>
</organism>
<keyword evidence="8 11" id="KW-0472">Membrane</keyword>
<evidence type="ECO:0000256" key="2">
    <source>
        <dbReference type="ARBA" id="ARBA00022448"/>
    </source>
</evidence>
<feature type="transmembrane region" description="Helical" evidence="11">
    <location>
        <begin position="489"/>
        <end position="515"/>
    </location>
</feature>
<evidence type="ECO:0000256" key="5">
    <source>
        <dbReference type="ARBA" id="ARBA00022989"/>
    </source>
</evidence>
<dbReference type="InterPro" id="IPR038770">
    <property type="entry name" value="Na+/solute_symporter_sf"/>
</dbReference>
<name>A0A6A6UFP7_9PEZI</name>
<comment type="subcellular location">
    <subcellularLocation>
        <location evidence="1">Membrane</location>
        <topology evidence="1">Multi-pass membrane protein</topology>
    </subcellularLocation>
</comment>
<reference evidence="13" key="1">
    <citation type="journal article" date="2020" name="Stud. Mycol.">
        <title>101 Dothideomycetes genomes: a test case for predicting lifestyles and emergence of pathogens.</title>
        <authorList>
            <person name="Haridas S."/>
            <person name="Albert R."/>
            <person name="Binder M."/>
            <person name="Bloem J."/>
            <person name="Labutti K."/>
            <person name="Salamov A."/>
            <person name="Andreopoulos B."/>
            <person name="Baker S."/>
            <person name="Barry K."/>
            <person name="Bills G."/>
            <person name="Bluhm B."/>
            <person name="Cannon C."/>
            <person name="Castanera R."/>
            <person name="Culley D."/>
            <person name="Daum C."/>
            <person name="Ezra D."/>
            <person name="Gonzalez J."/>
            <person name="Henrissat B."/>
            <person name="Kuo A."/>
            <person name="Liang C."/>
            <person name="Lipzen A."/>
            <person name="Lutzoni F."/>
            <person name="Magnuson J."/>
            <person name="Mondo S."/>
            <person name="Nolan M."/>
            <person name="Ohm R."/>
            <person name="Pangilinan J."/>
            <person name="Park H.-J."/>
            <person name="Ramirez L."/>
            <person name="Alfaro M."/>
            <person name="Sun H."/>
            <person name="Tritt A."/>
            <person name="Yoshinaga Y."/>
            <person name="Zwiers L.-H."/>
            <person name="Turgeon B."/>
            <person name="Goodwin S."/>
            <person name="Spatafora J."/>
            <person name="Crous P."/>
            <person name="Grigoriev I."/>
        </authorList>
    </citation>
    <scope>NUCLEOTIDE SEQUENCE</scope>
    <source>
        <strain evidence="13">CBS 115976</strain>
    </source>
</reference>
<dbReference type="PANTHER" id="PTHR43562:SF3">
    <property type="entry name" value="SODIUM ION_PROTON EXCHANGER (EUROFUNG)"/>
    <property type="match status" value="1"/>
</dbReference>
<feature type="transmembrane region" description="Helical" evidence="11">
    <location>
        <begin position="154"/>
        <end position="175"/>
    </location>
</feature>
<dbReference type="GO" id="GO:0006814">
    <property type="term" value="P:sodium ion transport"/>
    <property type="evidence" value="ECO:0007669"/>
    <property type="project" value="UniProtKB-KW"/>
</dbReference>